<dbReference type="GO" id="GO:0016747">
    <property type="term" value="F:acyltransferase activity, transferring groups other than amino-acyl groups"/>
    <property type="evidence" value="ECO:0007669"/>
    <property type="project" value="InterPro"/>
</dbReference>
<dbReference type="PANTHER" id="PTHR37312:SF1">
    <property type="entry name" value="MEMBRANE-BOUND ACYLTRANSFERASE YKRP-RELATED"/>
    <property type="match status" value="1"/>
</dbReference>
<keyword evidence="1" id="KW-1133">Transmembrane helix</keyword>
<evidence type="ECO:0000256" key="1">
    <source>
        <dbReference type="SAM" id="Phobius"/>
    </source>
</evidence>
<dbReference type="OrthoDB" id="6623990at2"/>
<feature type="transmembrane region" description="Helical" evidence="1">
    <location>
        <begin position="179"/>
        <end position="202"/>
    </location>
</feature>
<name>A0A1Y3CP74_9GAMM</name>
<keyword evidence="1" id="KW-0472">Membrane</keyword>
<dbReference type="EMBL" id="NEGB01000001">
    <property type="protein sequence ID" value="OTG67416.1"/>
    <property type="molecule type" value="Genomic_DNA"/>
</dbReference>
<dbReference type="InterPro" id="IPR052734">
    <property type="entry name" value="Nod_factor_acetyltransferase"/>
</dbReference>
<organism evidence="3 4">
    <name type="scientific">Acinetobacter silvestris</name>
    <dbReference type="NCBI Taxonomy" id="1977882"/>
    <lineage>
        <taxon>Bacteria</taxon>
        <taxon>Pseudomonadati</taxon>
        <taxon>Pseudomonadota</taxon>
        <taxon>Gammaproteobacteria</taxon>
        <taxon>Moraxellales</taxon>
        <taxon>Moraxellaceae</taxon>
        <taxon>Acinetobacter</taxon>
    </lineage>
</organism>
<evidence type="ECO:0000259" key="2">
    <source>
        <dbReference type="Pfam" id="PF01757"/>
    </source>
</evidence>
<feature type="transmembrane region" description="Helical" evidence="1">
    <location>
        <begin position="149"/>
        <end position="167"/>
    </location>
</feature>
<feature type="transmembrane region" description="Helical" evidence="1">
    <location>
        <begin position="12"/>
        <end position="29"/>
    </location>
</feature>
<feature type="transmembrane region" description="Helical" evidence="1">
    <location>
        <begin position="126"/>
        <end position="143"/>
    </location>
</feature>
<evidence type="ECO:0000313" key="3">
    <source>
        <dbReference type="EMBL" id="OTG67416.1"/>
    </source>
</evidence>
<evidence type="ECO:0000313" key="4">
    <source>
        <dbReference type="Proteomes" id="UP000242765"/>
    </source>
</evidence>
<gene>
    <name evidence="3" type="ORF">B9T28_01960</name>
</gene>
<dbReference type="PANTHER" id="PTHR37312">
    <property type="entry name" value="MEMBRANE-BOUND ACYLTRANSFERASE YKRP-RELATED"/>
    <property type="match status" value="1"/>
</dbReference>
<comment type="caution">
    <text evidence="3">The sequence shown here is derived from an EMBL/GenBank/DDBJ whole genome shotgun (WGS) entry which is preliminary data.</text>
</comment>
<dbReference type="AlphaFoldDB" id="A0A1Y3CP74"/>
<feature type="transmembrane region" description="Helical" evidence="1">
    <location>
        <begin position="222"/>
        <end position="246"/>
    </location>
</feature>
<feature type="transmembrane region" description="Helical" evidence="1">
    <location>
        <begin position="35"/>
        <end position="54"/>
    </location>
</feature>
<reference evidence="3 4" key="1">
    <citation type="submission" date="2017-04" db="EMBL/GenBank/DDBJ databases">
        <title>High diversity of culturable Acinetobacter species in natural soil and water ecosystems.</title>
        <authorList>
            <person name="Nemec A."/>
            <person name="Radolfova-Krizova L."/>
        </authorList>
    </citation>
    <scope>NUCLEOTIDE SEQUENCE [LARGE SCALE GENOMIC DNA]</scope>
    <source>
        <strain evidence="3 4">ANC 4999</strain>
    </source>
</reference>
<proteinExistence type="predicted"/>
<feature type="transmembrane region" description="Helical" evidence="1">
    <location>
        <begin position="281"/>
        <end position="299"/>
    </location>
</feature>
<keyword evidence="3" id="KW-0012">Acyltransferase</keyword>
<dbReference type="InterPro" id="IPR002656">
    <property type="entry name" value="Acyl_transf_3_dom"/>
</dbReference>
<dbReference type="Pfam" id="PF01757">
    <property type="entry name" value="Acyl_transf_3"/>
    <property type="match status" value="1"/>
</dbReference>
<dbReference type="RefSeq" id="WP_086202273.1">
    <property type="nucleotide sequence ID" value="NZ_NEGB01000001.1"/>
</dbReference>
<feature type="transmembrane region" description="Helical" evidence="1">
    <location>
        <begin position="103"/>
        <end position="121"/>
    </location>
</feature>
<feature type="transmembrane region" description="Helical" evidence="1">
    <location>
        <begin position="258"/>
        <end position="275"/>
    </location>
</feature>
<dbReference type="Proteomes" id="UP000242765">
    <property type="component" value="Unassembled WGS sequence"/>
</dbReference>
<protein>
    <submittedName>
        <fullName evidence="3">Acyltransferase</fullName>
    </submittedName>
</protein>
<keyword evidence="4" id="KW-1185">Reference proteome</keyword>
<accession>A0A1Y3CP74</accession>
<keyword evidence="3" id="KW-0808">Transferase</keyword>
<keyword evidence="1" id="KW-0812">Transmembrane</keyword>
<sequence length="325" mass="38070">MRDTYLDTSKAVLIFLVVFGHFLERMIGWGNPVNYTLLATIYFVHMPAFIFISGSLYKDKNWFKNILCFVALYLPFQILFPVFEVLWTGTLQFNWNVFVRPYWVLWYLMAMMVWTLLTHFLIKTKFPVIIAVAMALCVGLSPWNNYQYSIGRIFVFFPFFMMGCCYGKHIIQFIQQRKFTAVIGLCVALGIMTLVDLTKINPFWLYGSLSYQQLQVSSMDGILIRAGCLLVSSLGIFAIFVLVYFMGQRFILFGRNTLAVYLLHGFVVILIARSWKLDFHISIEILICLIFSTITCWILQQNIFDQLLRKLSLWLMKPTEKLWHK</sequence>
<dbReference type="STRING" id="1977882.B9T28_01960"/>
<feature type="domain" description="Acyltransferase 3" evidence="2">
    <location>
        <begin position="4"/>
        <end position="299"/>
    </location>
</feature>
<feature type="transmembrane region" description="Helical" evidence="1">
    <location>
        <begin position="66"/>
        <end position="83"/>
    </location>
</feature>